<comment type="subcellular location">
    <subcellularLocation>
        <location evidence="3">Cytoplasm</location>
    </subcellularLocation>
</comment>
<proteinExistence type="inferred from homology"/>
<evidence type="ECO:0000313" key="7">
    <source>
        <dbReference type="Proteomes" id="UP000032102"/>
    </source>
</evidence>
<dbReference type="GO" id="GO:0005829">
    <property type="term" value="C:cytosol"/>
    <property type="evidence" value="ECO:0007669"/>
    <property type="project" value="TreeGrafter"/>
</dbReference>
<accession>A0A0D0QAX2</accession>
<dbReference type="InterPro" id="IPR028998">
    <property type="entry name" value="RimP_C"/>
</dbReference>
<dbReference type="SUPFAM" id="SSF75420">
    <property type="entry name" value="YhbC-like, N-terminal domain"/>
    <property type="match status" value="1"/>
</dbReference>
<dbReference type="Proteomes" id="UP000032102">
    <property type="component" value="Unassembled WGS sequence"/>
</dbReference>
<feature type="domain" description="Ribosome maturation factor RimP C-terminal" evidence="5">
    <location>
        <begin position="86"/>
        <end position="154"/>
    </location>
</feature>
<dbReference type="Pfam" id="PF17384">
    <property type="entry name" value="DUF150_C"/>
    <property type="match status" value="1"/>
</dbReference>
<dbReference type="AlphaFoldDB" id="A0A0D0QAX2"/>
<dbReference type="NCBIfam" id="NF000928">
    <property type="entry name" value="PRK00092.1-2"/>
    <property type="match status" value="1"/>
</dbReference>
<gene>
    <name evidence="3" type="primary">rimP</name>
    <name evidence="6" type="ORF">LH47_00628</name>
</gene>
<organism evidence="6 7">
    <name type="scientific">Anoxybacillus thermarum</name>
    <dbReference type="NCBI Taxonomy" id="404937"/>
    <lineage>
        <taxon>Bacteria</taxon>
        <taxon>Bacillati</taxon>
        <taxon>Bacillota</taxon>
        <taxon>Bacilli</taxon>
        <taxon>Bacillales</taxon>
        <taxon>Anoxybacillaceae</taxon>
        <taxon>Anoxybacillus</taxon>
    </lineage>
</organism>
<dbReference type="HAMAP" id="MF_01077">
    <property type="entry name" value="RimP"/>
    <property type="match status" value="1"/>
</dbReference>
<dbReference type="FunFam" id="3.30.300.70:FF:000001">
    <property type="entry name" value="Ribosome maturation factor RimP"/>
    <property type="match status" value="1"/>
</dbReference>
<dbReference type="Gene3D" id="3.30.300.70">
    <property type="entry name" value="RimP-like superfamily, N-terminal"/>
    <property type="match status" value="1"/>
</dbReference>
<evidence type="ECO:0000259" key="4">
    <source>
        <dbReference type="Pfam" id="PF02576"/>
    </source>
</evidence>
<dbReference type="SUPFAM" id="SSF74942">
    <property type="entry name" value="YhbC-like, C-terminal domain"/>
    <property type="match status" value="1"/>
</dbReference>
<dbReference type="InterPro" id="IPR003728">
    <property type="entry name" value="Ribosome_maturation_RimP"/>
</dbReference>
<evidence type="ECO:0000256" key="3">
    <source>
        <dbReference type="HAMAP-Rule" id="MF_01077"/>
    </source>
</evidence>
<dbReference type="InterPro" id="IPR035956">
    <property type="entry name" value="RimP_N_sf"/>
</dbReference>
<feature type="domain" description="Ribosome maturation factor RimP N-terminal" evidence="4">
    <location>
        <begin position="11"/>
        <end position="83"/>
    </location>
</feature>
<keyword evidence="7" id="KW-1185">Reference proteome</keyword>
<dbReference type="GO" id="GO:0006412">
    <property type="term" value="P:translation"/>
    <property type="evidence" value="ECO:0007669"/>
    <property type="project" value="TreeGrafter"/>
</dbReference>
<dbReference type="Pfam" id="PF02576">
    <property type="entry name" value="RimP_N"/>
    <property type="match status" value="1"/>
</dbReference>
<sequence length="156" mass="17601">MKKVTHIVEELVTPIVTDMGLELVDIEYVKEGKNWFLRVFIDSPTGIDIDQCGVVSERLSEKLDEIDPIPHNYFLEVSSPGAERPLKKAKDFERAVGKNVYVKTYEPIDGQKEFEGLLTAFDGQTVTVEIKVKTKKKIVTIPYEKVASARLAVIFS</sequence>
<dbReference type="PANTHER" id="PTHR33867:SF1">
    <property type="entry name" value="RIBOSOME MATURATION FACTOR RIMP"/>
    <property type="match status" value="1"/>
</dbReference>
<dbReference type="RefSeq" id="WP_043964733.1">
    <property type="nucleotide sequence ID" value="NZ_JXTH01000008.1"/>
</dbReference>
<protein>
    <recommendedName>
        <fullName evidence="3">Ribosome maturation factor RimP</fullName>
    </recommendedName>
</protein>
<comment type="similarity">
    <text evidence="3">Belongs to the RimP family.</text>
</comment>
<dbReference type="CDD" id="cd01734">
    <property type="entry name" value="YlxS_C"/>
    <property type="match status" value="1"/>
</dbReference>
<reference evidence="6 7" key="1">
    <citation type="submission" date="2015-01" db="EMBL/GenBank/DDBJ databases">
        <title>Draft genome of Anoxybacillus thermarum strain AF/04.</title>
        <authorList>
            <person name="Poli A."/>
            <person name="Nicolaus B."/>
            <person name="Chan K.-G."/>
            <person name="Kahar U.M."/>
            <person name="Yaakob A.S."/>
            <person name="Chan C.S."/>
            <person name="Goh K.M."/>
        </authorList>
    </citation>
    <scope>NUCLEOTIDE SEQUENCE [LARGE SCALE GENOMIC DNA]</scope>
    <source>
        <strain evidence="6 7">AF/04</strain>
    </source>
</reference>
<evidence type="ECO:0000256" key="1">
    <source>
        <dbReference type="ARBA" id="ARBA00022490"/>
    </source>
</evidence>
<evidence type="ECO:0000256" key="2">
    <source>
        <dbReference type="ARBA" id="ARBA00022517"/>
    </source>
</evidence>
<dbReference type="PANTHER" id="PTHR33867">
    <property type="entry name" value="RIBOSOME MATURATION FACTOR RIMP"/>
    <property type="match status" value="1"/>
</dbReference>
<comment type="caution">
    <text evidence="6">The sequence shown here is derived from an EMBL/GenBank/DDBJ whole genome shotgun (WGS) entry which is preliminary data.</text>
</comment>
<keyword evidence="1 3" id="KW-0963">Cytoplasm</keyword>
<dbReference type="InterPro" id="IPR028989">
    <property type="entry name" value="RimP_N"/>
</dbReference>
<keyword evidence="2 3" id="KW-0690">Ribosome biogenesis</keyword>
<comment type="function">
    <text evidence="3">Required for maturation of 30S ribosomal subunits.</text>
</comment>
<dbReference type="PATRIC" id="fig|404937.3.peg.645"/>
<dbReference type="GO" id="GO:0000028">
    <property type="term" value="P:ribosomal small subunit assembly"/>
    <property type="evidence" value="ECO:0007669"/>
    <property type="project" value="TreeGrafter"/>
</dbReference>
<evidence type="ECO:0000259" key="5">
    <source>
        <dbReference type="Pfam" id="PF17384"/>
    </source>
</evidence>
<dbReference type="InterPro" id="IPR036847">
    <property type="entry name" value="RimP_C_sf"/>
</dbReference>
<dbReference type="Gene3D" id="2.30.30.180">
    <property type="entry name" value="Ribosome maturation factor RimP, C-terminal domain"/>
    <property type="match status" value="1"/>
</dbReference>
<evidence type="ECO:0000313" key="6">
    <source>
        <dbReference type="EMBL" id="KIQ95218.1"/>
    </source>
</evidence>
<name>A0A0D0QAX2_9BACL</name>
<dbReference type="EMBL" id="JXTH01000008">
    <property type="protein sequence ID" value="KIQ95218.1"/>
    <property type="molecule type" value="Genomic_DNA"/>
</dbReference>